<dbReference type="AlphaFoldDB" id="A0A9N8EXG1"/>
<accession>A0A9N8EXG1</accession>
<gene>
    <name evidence="3" type="ORF">SEMRO_2682_G334520.1</name>
</gene>
<proteinExistence type="predicted"/>
<dbReference type="OrthoDB" id="48818at2759"/>
<evidence type="ECO:0000256" key="1">
    <source>
        <dbReference type="SAM" id="MobiDB-lite"/>
    </source>
</evidence>
<keyword evidence="4" id="KW-1185">Reference proteome</keyword>
<feature type="region of interest" description="Disordered" evidence="1">
    <location>
        <begin position="181"/>
        <end position="221"/>
    </location>
</feature>
<dbReference type="EMBL" id="CAICTM010002680">
    <property type="protein sequence ID" value="CAB9529942.1"/>
    <property type="molecule type" value="Genomic_DNA"/>
</dbReference>
<sequence>MMKLPAKTPAAATDESKPNYDNERVKIKILPNDVLCGRGKESFNHVGNRKFRDIVANVIPGYITATARSVKSDIVMSIVRRVHENGGRFLKQDDNEVWYVMKPSQCREKVGHAIRDATVTDRSRKQKSLKRKMNRAAANGRMSSLGSIPQTADYEEARGGGDFYLPAHLYHLNRTNPLPWLRQGPSSYPPQQPRNADSEQQSPVPVASAGHAIPPRQPPVMLGANLRLDKKYAICRQEADTNAASQETRKKAADPPGSKFTEVVQLD</sequence>
<reference evidence="3" key="1">
    <citation type="submission" date="2020-06" db="EMBL/GenBank/DDBJ databases">
        <authorList>
            <consortium name="Plant Systems Biology data submission"/>
        </authorList>
    </citation>
    <scope>NUCLEOTIDE SEQUENCE</scope>
    <source>
        <strain evidence="3">D6</strain>
    </source>
</reference>
<organism evidence="3 4">
    <name type="scientific">Seminavis robusta</name>
    <dbReference type="NCBI Taxonomy" id="568900"/>
    <lineage>
        <taxon>Eukaryota</taxon>
        <taxon>Sar</taxon>
        <taxon>Stramenopiles</taxon>
        <taxon>Ochrophyta</taxon>
        <taxon>Bacillariophyta</taxon>
        <taxon>Bacillariophyceae</taxon>
        <taxon>Bacillariophycidae</taxon>
        <taxon>Naviculales</taxon>
        <taxon>Naviculaceae</taxon>
        <taxon>Seminavis</taxon>
    </lineage>
</organism>
<evidence type="ECO:0000313" key="3">
    <source>
        <dbReference type="EMBL" id="CAB9529942.1"/>
    </source>
</evidence>
<evidence type="ECO:0000313" key="4">
    <source>
        <dbReference type="Proteomes" id="UP001153069"/>
    </source>
</evidence>
<evidence type="ECO:0000259" key="2">
    <source>
        <dbReference type="Pfam" id="PF20710"/>
    </source>
</evidence>
<comment type="caution">
    <text evidence="3">The sequence shown here is derived from an EMBL/GenBank/DDBJ whole genome shotgun (WGS) entry which is preliminary data.</text>
</comment>
<feature type="region of interest" description="Disordered" evidence="1">
    <location>
        <begin position="120"/>
        <end position="149"/>
    </location>
</feature>
<feature type="domain" description="DUF6824" evidence="2">
    <location>
        <begin position="33"/>
        <end position="116"/>
    </location>
</feature>
<dbReference type="Proteomes" id="UP001153069">
    <property type="component" value="Unassembled WGS sequence"/>
</dbReference>
<dbReference type="Pfam" id="PF20710">
    <property type="entry name" value="DUF6824"/>
    <property type="match status" value="1"/>
</dbReference>
<feature type="region of interest" description="Disordered" evidence="1">
    <location>
        <begin position="239"/>
        <end position="267"/>
    </location>
</feature>
<feature type="compositionally biased region" description="Polar residues" evidence="1">
    <location>
        <begin position="193"/>
        <end position="203"/>
    </location>
</feature>
<protein>
    <recommendedName>
        <fullName evidence="2">DUF6824 domain-containing protein</fullName>
    </recommendedName>
</protein>
<dbReference type="InterPro" id="IPR049227">
    <property type="entry name" value="DUF6824"/>
</dbReference>
<name>A0A9N8EXG1_9STRA</name>
<feature type="compositionally biased region" description="Basic residues" evidence="1">
    <location>
        <begin position="124"/>
        <end position="134"/>
    </location>
</feature>